<feature type="transmembrane region" description="Helical" evidence="1">
    <location>
        <begin position="25"/>
        <end position="46"/>
    </location>
</feature>
<evidence type="ECO:0000256" key="1">
    <source>
        <dbReference type="SAM" id="Phobius"/>
    </source>
</evidence>
<evidence type="ECO:0000313" key="2">
    <source>
        <dbReference type="EMBL" id="EFW03432.1"/>
    </source>
</evidence>
<dbReference type="EMBL" id="ADKX01000046">
    <property type="protein sequence ID" value="EFW03432.1"/>
    <property type="molecule type" value="Genomic_DNA"/>
</dbReference>
<keyword evidence="1" id="KW-0812">Transmembrane</keyword>
<gene>
    <name evidence="2" type="ORF">HMPREF9488_03123</name>
</gene>
<evidence type="ECO:0000313" key="3">
    <source>
        <dbReference type="Proteomes" id="UP000003157"/>
    </source>
</evidence>
<dbReference type="HOGENOM" id="CLU_1018257_0_0_9"/>
<name>E7GEI1_9FIRM</name>
<comment type="caution">
    <text evidence="2">The sequence shown here is derived from an EMBL/GenBank/DDBJ whole genome shotgun (WGS) entry which is preliminary data.</text>
</comment>
<keyword evidence="1" id="KW-1133">Transmembrane helix</keyword>
<keyword evidence="3" id="KW-1185">Reference proteome</keyword>
<proteinExistence type="predicted"/>
<dbReference type="Proteomes" id="UP000003157">
    <property type="component" value="Unassembled WGS sequence"/>
</dbReference>
<keyword evidence="1" id="KW-0472">Membrane</keyword>
<accession>E7GEI1</accession>
<dbReference type="AlphaFoldDB" id="E7GEI1"/>
<sequence length="274" mass="31393">MILSSLYMEVNKNEKGKLKKDGKDFLKDIIALICIIAVCFGGYKLYANYKTSSAQNDTSYKVKTKRNNKYNGVYSLTKLDENGKNTWDGLMLYVKNDKIVSCARFDYVYMEDVKTKLIEKYGDKYKNMSNKELHDDHLNLEIADTESELLSSGISSVLDTGFFSGGGISSFNEKGVFTGLGEFVCPDKVDFEKVTDIKTDYDYMQSCLIVPGYDEDSREVWLSKLLSNEKSEYHDGYKLIKYNGFDDIQKRCRLDDGKCIDNLNELFNAKLNKY</sequence>
<organism evidence="2 3">
    <name type="scientific">Coprobacillus cateniformis</name>
    <dbReference type="NCBI Taxonomy" id="100884"/>
    <lineage>
        <taxon>Bacteria</taxon>
        <taxon>Bacillati</taxon>
        <taxon>Bacillota</taxon>
        <taxon>Erysipelotrichia</taxon>
        <taxon>Erysipelotrichales</taxon>
        <taxon>Coprobacillaceae</taxon>
        <taxon>Coprobacillus</taxon>
    </lineage>
</organism>
<reference evidence="2 3" key="1">
    <citation type="submission" date="2010-12" db="EMBL/GenBank/DDBJ databases">
        <title>The Genome Sequence of Coprobacillus sp. strain 29_1.</title>
        <authorList>
            <consortium name="The Broad Institute Genome Sequencing Platform"/>
            <person name="Earl A."/>
            <person name="Ward D."/>
            <person name="Feldgarden M."/>
            <person name="Gevers D."/>
            <person name="Daigneault M."/>
            <person name="Sibley C.D."/>
            <person name="White A."/>
            <person name="Strauss J."/>
            <person name="Allen-Vercoe E."/>
            <person name="Young S.K."/>
            <person name="Zeng Q."/>
            <person name="Gargeya S."/>
            <person name="Fitzgerald M."/>
            <person name="Haas B."/>
            <person name="Abouelleil A."/>
            <person name="Alvarado L."/>
            <person name="Arachchi H.M."/>
            <person name="Berlin A."/>
            <person name="Brown A."/>
            <person name="Chapman S.B."/>
            <person name="Chen Z."/>
            <person name="Dunbar C."/>
            <person name="Freedman E."/>
            <person name="Gearin G."/>
            <person name="Gellesch M."/>
            <person name="Goldberg J."/>
            <person name="Griggs A."/>
            <person name="Gujja S."/>
            <person name="Heilman E."/>
            <person name="Heiman D."/>
            <person name="Howarth C."/>
            <person name="Larson L."/>
            <person name="Lui A."/>
            <person name="MacDonald P.J.P."/>
            <person name="Mehta T."/>
            <person name="Montmayeur A."/>
            <person name="Murphy C."/>
            <person name="Neiman D."/>
            <person name="Pearson M."/>
            <person name="Priest M."/>
            <person name="Roberts A."/>
            <person name="Saif S."/>
            <person name="Shea T."/>
            <person name="Shenoy N."/>
            <person name="Sisk P."/>
            <person name="Stolte C."/>
            <person name="Sykes S."/>
            <person name="White J."/>
            <person name="Yandava C."/>
            <person name="Nusbaum C."/>
            <person name="Birren B."/>
        </authorList>
    </citation>
    <scope>NUCLEOTIDE SEQUENCE [LARGE SCALE GENOMIC DNA]</scope>
    <source>
        <strain evidence="2 3">29_1</strain>
    </source>
</reference>
<protein>
    <submittedName>
        <fullName evidence="2">Uncharacterized protein</fullName>
    </submittedName>
</protein>
<dbReference type="RefSeq" id="WP_008790205.1">
    <property type="nucleotide sequence ID" value="NZ_GL636582.1"/>
</dbReference>